<evidence type="ECO:0000256" key="1">
    <source>
        <dbReference type="SAM" id="MobiDB-lite"/>
    </source>
</evidence>
<reference evidence="2 3" key="1">
    <citation type="submission" date="2024-06" db="EMBL/GenBank/DDBJ databases">
        <authorList>
            <person name="Li F."/>
        </authorList>
    </citation>
    <scope>NUCLEOTIDE SEQUENCE [LARGE SCALE GENOMIC DNA]</scope>
    <source>
        <strain evidence="2 3">GXAS 311</strain>
    </source>
</reference>
<dbReference type="SUPFAM" id="SSF47175">
    <property type="entry name" value="Cytochromes"/>
    <property type="match status" value="1"/>
</dbReference>
<dbReference type="InterPro" id="IPR010980">
    <property type="entry name" value="Cyt_c/b562"/>
</dbReference>
<organism evidence="2 3">
    <name type="scientific">Aliikangiella maris</name>
    <dbReference type="NCBI Taxonomy" id="3162458"/>
    <lineage>
        <taxon>Bacteria</taxon>
        <taxon>Pseudomonadati</taxon>
        <taxon>Pseudomonadota</taxon>
        <taxon>Gammaproteobacteria</taxon>
        <taxon>Oceanospirillales</taxon>
        <taxon>Pleioneaceae</taxon>
        <taxon>Aliikangiella</taxon>
    </lineage>
</organism>
<gene>
    <name evidence="2" type="ORF">ABVT43_14145</name>
</gene>
<proteinExistence type="predicted"/>
<protein>
    <recommendedName>
        <fullName evidence="4">Cytochrome c</fullName>
    </recommendedName>
</protein>
<evidence type="ECO:0000313" key="2">
    <source>
        <dbReference type="EMBL" id="MET1256278.1"/>
    </source>
</evidence>
<dbReference type="RefSeq" id="WP_353896865.1">
    <property type="nucleotide sequence ID" value="NZ_JBEVCJ010000019.1"/>
</dbReference>
<feature type="region of interest" description="Disordered" evidence="1">
    <location>
        <begin position="180"/>
        <end position="200"/>
    </location>
</feature>
<dbReference type="EMBL" id="JBEVCJ010000019">
    <property type="protein sequence ID" value="MET1256278.1"/>
    <property type="molecule type" value="Genomic_DNA"/>
</dbReference>
<evidence type="ECO:0000313" key="3">
    <source>
        <dbReference type="Proteomes" id="UP001548189"/>
    </source>
</evidence>
<evidence type="ECO:0008006" key="4">
    <source>
        <dbReference type="Google" id="ProtNLM"/>
    </source>
</evidence>
<comment type="caution">
    <text evidence="2">The sequence shown here is derived from an EMBL/GenBank/DDBJ whole genome shotgun (WGS) entry which is preliminary data.</text>
</comment>
<keyword evidence="3" id="KW-1185">Reference proteome</keyword>
<dbReference type="Proteomes" id="UP001548189">
    <property type="component" value="Unassembled WGS sequence"/>
</dbReference>
<sequence>MKLLYDSKLLRTLLTASTLALLSNTVVSKTGENAHNQTEKHRPKQAHQFTQSANLIETLSPQLQLLLKQEMQAIQKGVQTIISAFAAGEFATIKQTAQQISDSFIFKKKLTASQIDELHNNLTPAFIQLDNNFHYYAGMLSHVAEKEKAELVNFYLGKLTESCFACHSQFATHQFPAFKNSQTDEKHHHQNNNQSHHSHE</sequence>
<name>A0ABV2BWI1_9GAMM</name>
<dbReference type="Gene3D" id="1.20.120.10">
    <property type="entry name" value="Cytochrome c/b562"/>
    <property type="match status" value="1"/>
</dbReference>
<accession>A0ABV2BWI1</accession>
<feature type="compositionally biased region" description="Low complexity" evidence="1">
    <location>
        <begin position="191"/>
        <end position="200"/>
    </location>
</feature>